<dbReference type="Proteomes" id="UP000053664">
    <property type="component" value="Unassembled WGS sequence"/>
</dbReference>
<dbReference type="GeneID" id="19320475"/>
<evidence type="ECO:0000313" key="3">
    <source>
        <dbReference type="EMBL" id="EPQ25942.1"/>
    </source>
</evidence>
<keyword evidence="2" id="KW-0472">Membrane</keyword>
<gene>
    <name evidence="3" type="ORF">PFL1_06397</name>
</gene>
<dbReference type="eggNOG" id="ENOG502SGWS">
    <property type="taxonomic scope" value="Eukaryota"/>
</dbReference>
<dbReference type="OrthoDB" id="10051892at2759"/>
<dbReference type="Gene3D" id="3.50.50.60">
    <property type="entry name" value="FAD/NAD(P)-binding domain"/>
    <property type="match status" value="1"/>
</dbReference>
<organism evidence="3 4">
    <name type="scientific">Pseudozyma flocculosa PF-1</name>
    <dbReference type="NCBI Taxonomy" id="1277687"/>
    <lineage>
        <taxon>Eukaryota</taxon>
        <taxon>Fungi</taxon>
        <taxon>Dikarya</taxon>
        <taxon>Basidiomycota</taxon>
        <taxon>Ustilaginomycotina</taxon>
        <taxon>Ustilaginomycetes</taxon>
        <taxon>Ustilaginales</taxon>
        <taxon>Ustilaginaceae</taxon>
        <taxon>Pseudozyma</taxon>
    </lineage>
</organism>
<evidence type="ECO:0000256" key="2">
    <source>
        <dbReference type="SAM" id="Phobius"/>
    </source>
</evidence>
<sequence>MRALPFGILWDPAWAPDDSMMAGAAAAFIIFAAASLAYVLFFDRLIWQPLRLRVRASVGEFPHVNMLGTKRAGPKIKGTCVVAGGSLAGLLTARVAMDHFDKVVVVEPDSQLEERRGRVIQWPQAHYFGNAFYQAVAGLFTDAFDEEADKEGIFLHDPGLGRFVFGDRSLPSVETGCLVFGAQRMAMERFLRRCFDRTCSGRDDVEFVKGSVTGLVPSHDGQRVDAVKVQKDEGESYMLPASFVIDCTGPASCGVKWLTAPLEEPLRSPGVEGDEERRHAWTAPPRWRYHPTLTYYSALVQVAPEDLESLPKPPHCQDKGWDEIGILLAQVPSLLASDHLQLVLLFHGQKGLFTFLHGDRQEKLRPTKVSDFRRASDELDFGVLGSQPPAWQDELMDALEQLEEQGKIEIEYKEYRNTATTYNRYVEVADSLPANFIALGDSVSNTNPRFAQGTRKIITELGTLNAMLHDLDWAAQPRSLKDVAGSNNDDDAKEALVSPPEIPGDFCRRYFDDVHGRDVNVWQFCQAEDYASDTTQTLDAGDSRRSGWFERWYRLALGRVAAKDKAVARLVVGLLSSDTRISPIDPLHPLLFLRTMWHMPAVVMRYKLGLRVNAGGRAARRRRQDGAPLLSGVDKSSSLN</sequence>
<reference evidence="3 4" key="1">
    <citation type="journal article" date="2013" name="Plant Cell">
        <title>The transition from a phytopathogenic smut ancestor to an anamorphic biocontrol agent deciphered by comparative whole-genome analysis.</title>
        <authorList>
            <person name="Lefebvre F."/>
            <person name="Joly D.L."/>
            <person name="Labbe C."/>
            <person name="Teichmann B."/>
            <person name="Linning R."/>
            <person name="Belzile F."/>
            <person name="Bakkeren G."/>
            <person name="Belanger R.R."/>
        </authorList>
    </citation>
    <scope>NUCLEOTIDE SEQUENCE [LARGE SCALE GENOMIC DNA]</scope>
    <source>
        <strain evidence="3 4">PF-1</strain>
    </source>
</reference>
<dbReference type="EMBL" id="KE361648">
    <property type="protein sequence ID" value="EPQ25942.1"/>
    <property type="molecule type" value="Genomic_DNA"/>
</dbReference>
<dbReference type="KEGG" id="pfp:PFL1_06397"/>
<evidence type="ECO:0000256" key="1">
    <source>
        <dbReference type="SAM" id="MobiDB-lite"/>
    </source>
</evidence>
<dbReference type="HOGENOM" id="CLU_025587_1_0_1"/>
<proteinExistence type="predicted"/>
<dbReference type="InterPro" id="IPR036188">
    <property type="entry name" value="FAD/NAD-bd_sf"/>
</dbReference>
<feature type="transmembrane region" description="Helical" evidence="2">
    <location>
        <begin position="20"/>
        <end position="41"/>
    </location>
</feature>
<keyword evidence="2" id="KW-0812">Transmembrane</keyword>
<accession>A0A061H0Q6</accession>
<name>A0A061H0Q6_9BASI</name>
<evidence type="ECO:0000313" key="4">
    <source>
        <dbReference type="Proteomes" id="UP000053664"/>
    </source>
</evidence>
<dbReference type="AlphaFoldDB" id="A0A061H0Q6"/>
<protein>
    <recommendedName>
        <fullName evidence="5">FAD-binding domain-containing protein</fullName>
    </recommendedName>
</protein>
<keyword evidence="2" id="KW-1133">Transmembrane helix</keyword>
<evidence type="ECO:0008006" key="5">
    <source>
        <dbReference type="Google" id="ProtNLM"/>
    </source>
</evidence>
<feature type="region of interest" description="Disordered" evidence="1">
    <location>
        <begin position="617"/>
        <end position="640"/>
    </location>
</feature>
<dbReference type="SUPFAM" id="SSF51905">
    <property type="entry name" value="FAD/NAD(P)-binding domain"/>
    <property type="match status" value="1"/>
</dbReference>
<dbReference type="RefSeq" id="XP_007882131.1">
    <property type="nucleotide sequence ID" value="XM_007883940.1"/>
</dbReference>